<keyword evidence="2" id="KW-0413">Isomerase</keyword>
<evidence type="ECO:0000313" key="3">
    <source>
        <dbReference type="EMBL" id="MDT0619731.1"/>
    </source>
</evidence>
<reference evidence="3 4" key="1">
    <citation type="submission" date="2023-09" db="EMBL/GenBank/DDBJ databases">
        <authorList>
            <person name="Rey-Velasco X."/>
        </authorList>
    </citation>
    <scope>NUCLEOTIDE SEQUENCE [LARGE SCALE GENOMIC DNA]</scope>
    <source>
        <strain evidence="3 4">P385</strain>
    </source>
</reference>
<evidence type="ECO:0000313" key="4">
    <source>
        <dbReference type="Proteomes" id="UP001259982"/>
    </source>
</evidence>
<dbReference type="SUPFAM" id="SSF54506">
    <property type="entry name" value="Diaminopimelate epimerase-like"/>
    <property type="match status" value="2"/>
</dbReference>
<evidence type="ECO:0000256" key="1">
    <source>
        <dbReference type="ARBA" id="ARBA00007673"/>
    </source>
</evidence>
<dbReference type="EMBL" id="JAVRHY010000019">
    <property type="protein sequence ID" value="MDT0619731.1"/>
    <property type="molecule type" value="Genomic_DNA"/>
</dbReference>
<keyword evidence="4" id="KW-1185">Reference proteome</keyword>
<proteinExistence type="inferred from homology"/>
<comment type="similarity">
    <text evidence="1">Belongs to the PrpF family.</text>
</comment>
<dbReference type="RefSeq" id="WP_311660354.1">
    <property type="nucleotide sequence ID" value="NZ_JAVRHY010000019.1"/>
</dbReference>
<sequence length="380" mass="39144">MSQRAIPAVWMRGGTSKGLFFHARNLPSDPAERDALLLRAIGSPDPFGTQIDGLGGATSSTSKVVLVDRSARDDCDVDYRFGHVAIGEAVIDWSGNCGNLTAAVGPFAIDSGLVPATEPMSRVAIWQANLGKRIEADVPVADGLARVDGDFTMDGVAFPGAAINLRFADAGGEDGGGVLPTGRPVDVLEVPGLGEIEVTLIHAGNIAVFVRAADLGLTATETPAELAADADRLARLNQLRDHATVALGLADSPEDAARRRPATPKLHLIGPPAGHRLHTGRELAAGDIDLCARALSMGRPHHAYPGTSAVATAVAAALPGSVVHDLATGSPADRHIGHAAGMLRVGAEVVCRNGVWTAPGVSLQRSARCLMAGEVFIPAG</sequence>
<dbReference type="InterPro" id="IPR007400">
    <property type="entry name" value="PrpF-like"/>
</dbReference>
<protein>
    <submittedName>
        <fullName evidence="3">PrpF domain-containing protein</fullName>
    </submittedName>
</protein>
<dbReference type="PANTHER" id="PTHR43709:SF2">
    <property type="entry name" value="DUF453 DOMAIN PROTEIN (AFU_ORTHOLOGUE AFUA_6G00360)"/>
    <property type="match status" value="1"/>
</dbReference>
<name>A0ABU3BB82_9GAMM</name>
<dbReference type="Proteomes" id="UP001259982">
    <property type="component" value="Unassembled WGS sequence"/>
</dbReference>
<dbReference type="Pfam" id="PF04303">
    <property type="entry name" value="PrpF"/>
    <property type="match status" value="1"/>
</dbReference>
<organism evidence="3 4">
    <name type="scientific">Spectribacter acetivorans</name>
    <dbReference type="NCBI Taxonomy" id="3075603"/>
    <lineage>
        <taxon>Bacteria</taxon>
        <taxon>Pseudomonadati</taxon>
        <taxon>Pseudomonadota</taxon>
        <taxon>Gammaproteobacteria</taxon>
        <taxon>Salinisphaerales</taxon>
        <taxon>Salinisphaeraceae</taxon>
        <taxon>Spectribacter</taxon>
    </lineage>
</organism>
<dbReference type="PANTHER" id="PTHR43709">
    <property type="entry name" value="ACONITATE ISOMERASE-RELATED"/>
    <property type="match status" value="1"/>
</dbReference>
<dbReference type="Gene3D" id="3.10.310.10">
    <property type="entry name" value="Diaminopimelate Epimerase, Chain A, domain 1"/>
    <property type="match status" value="2"/>
</dbReference>
<accession>A0ABU3BB82</accession>
<evidence type="ECO:0000256" key="2">
    <source>
        <dbReference type="ARBA" id="ARBA00023235"/>
    </source>
</evidence>
<gene>
    <name evidence="3" type="ORF">RM531_14730</name>
</gene>
<comment type="caution">
    <text evidence="3">The sequence shown here is derived from an EMBL/GenBank/DDBJ whole genome shotgun (WGS) entry which is preliminary data.</text>
</comment>